<dbReference type="Proteomes" id="UP000310421">
    <property type="component" value="Unassembled WGS sequence"/>
</dbReference>
<comment type="caution">
    <text evidence="2">The sequence shown here is derived from an EMBL/GenBank/DDBJ whole genome shotgun (WGS) entry which is preliminary data.</text>
</comment>
<reference evidence="2 3" key="1">
    <citation type="submission" date="2018-10" db="EMBL/GenBank/DDBJ databases">
        <title>Fifty Aureobasidium pullulans genomes reveal a recombining polyextremotolerant generalist.</title>
        <authorList>
            <person name="Gostincar C."/>
            <person name="Turk M."/>
            <person name="Zajc J."/>
            <person name="Gunde-Cimerman N."/>
        </authorList>
    </citation>
    <scope>NUCLEOTIDE SEQUENCE [LARGE SCALE GENOMIC DNA]</scope>
    <source>
        <strain evidence="2 3">EXF-10751</strain>
    </source>
</reference>
<proteinExistence type="predicted"/>
<evidence type="ECO:0000313" key="3">
    <source>
        <dbReference type="Proteomes" id="UP000310421"/>
    </source>
</evidence>
<dbReference type="EMBL" id="QZAN01000161">
    <property type="protein sequence ID" value="THW56133.1"/>
    <property type="molecule type" value="Genomic_DNA"/>
</dbReference>
<feature type="compositionally biased region" description="Polar residues" evidence="1">
    <location>
        <begin position="27"/>
        <end position="86"/>
    </location>
</feature>
<feature type="region of interest" description="Disordered" evidence="1">
    <location>
        <begin position="1"/>
        <end position="87"/>
    </location>
</feature>
<gene>
    <name evidence="2" type="ORF">D6D20_08945</name>
</gene>
<dbReference type="PANTHER" id="PTHR42085">
    <property type="entry name" value="F-BOX DOMAIN-CONTAINING PROTEIN"/>
    <property type="match status" value="1"/>
</dbReference>
<evidence type="ECO:0000313" key="2">
    <source>
        <dbReference type="EMBL" id="THW56133.1"/>
    </source>
</evidence>
<sequence length="374" mass="41601">MASSPSSPSSANDVLTSHSSDDRNHHTSPSSLDNQHHTSPSCSDNQDHTSASPSQENCHTSLSAVDKNCQTSPSPDTDRSNMTSPIEGTPAIASALVLETTKTPQSRLGFLSLPPEIRNMIYGFLFTPVRDGTCWVVRANFKDISLRGVRLPCYLCSNRSIHTFCKSVHAQQITTATAYTAFTLPNKHIHSNIHQTCRTIREESLSISLAHMRISMKCRFNGDDPSYRGFLAFLTNMGQPKGAHLAALNVRSFDPQNSKLKLDKPSCLSRIINEHEITIGHLELDECWLRGLQPVSLLEFFVDFVQSLNRVPITVRWVPQRPSSGLSYKDEMDAFNEAVGIWLEATSISKAKGSGLRMPLLREFLPKYFDQPQT</sequence>
<dbReference type="InterPro" id="IPR038883">
    <property type="entry name" value="AN11006-like"/>
</dbReference>
<feature type="compositionally biased region" description="Low complexity" evidence="1">
    <location>
        <begin position="1"/>
        <end position="10"/>
    </location>
</feature>
<organism evidence="2 3">
    <name type="scientific">Aureobasidium pullulans</name>
    <name type="common">Black yeast</name>
    <name type="synonym">Pullularia pullulans</name>
    <dbReference type="NCBI Taxonomy" id="5580"/>
    <lineage>
        <taxon>Eukaryota</taxon>
        <taxon>Fungi</taxon>
        <taxon>Dikarya</taxon>
        <taxon>Ascomycota</taxon>
        <taxon>Pezizomycotina</taxon>
        <taxon>Dothideomycetes</taxon>
        <taxon>Dothideomycetidae</taxon>
        <taxon>Dothideales</taxon>
        <taxon>Saccotheciaceae</taxon>
        <taxon>Aureobasidium</taxon>
    </lineage>
</organism>
<accession>A0A4S8YQI0</accession>
<name>A0A4S8YQI0_AURPU</name>
<dbReference type="AlphaFoldDB" id="A0A4S8YQI0"/>
<protein>
    <submittedName>
        <fullName evidence="2">Uncharacterized protein</fullName>
    </submittedName>
</protein>
<dbReference type="PANTHER" id="PTHR42085:SF8">
    <property type="entry name" value="F-BOX DOMAIN-CONTAINING PROTEIN"/>
    <property type="match status" value="1"/>
</dbReference>
<evidence type="ECO:0000256" key="1">
    <source>
        <dbReference type="SAM" id="MobiDB-lite"/>
    </source>
</evidence>